<dbReference type="EMBL" id="PVWO01000088">
    <property type="protein sequence ID" value="PSB57192.1"/>
    <property type="molecule type" value="Genomic_DNA"/>
</dbReference>
<reference evidence="1 2" key="1">
    <citation type="submission" date="2018-03" db="EMBL/GenBank/DDBJ databases">
        <title>The ancient ancestry and fast evolution of plastids.</title>
        <authorList>
            <person name="Moore K.R."/>
            <person name="Magnabosco C."/>
            <person name="Momper L."/>
            <person name="Gold D.A."/>
            <person name="Bosak T."/>
            <person name="Fournier G.P."/>
        </authorList>
    </citation>
    <scope>NUCLEOTIDE SEQUENCE [LARGE SCALE GENOMIC DNA]</scope>
    <source>
        <strain evidence="1 2">CCALA 037</strain>
    </source>
</reference>
<evidence type="ECO:0000313" key="2">
    <source>
        <dbReference type="Proteomes" id="UP000238937"/>
    </source>
</evidence>
<dbReference type="Proteomes" id="UP000238937">
    <property type="component" value="Unassembled WGS sequence"/>
</dbReference>
<evidence type="ECO:0000313" key="1">
    <source>
        <dbReference type="EMBL" id="PSB57192.1"/>
    </source>
</evidence>
<sequence length="391" mass="44570">MTATLIPNLTARPALTTTVADEIDRQWQTRVAAECAQQTEASQASIVNWLLGEDRQRLETLEPRELQIARQAMDYQWRILSQRYLGLPPTRAYKHLMQRLGGVAVLGEQIRAWIAQSSDCQRTVVDVLQEIIQELLQSDRYIQQQLAWIGKCTQNPRLRDALLFASVEEYCLRPIRNRPLIAYRFVNYLRRSQSGGVTSIAKGELVKLVSDEVIANDDSTWSLLDDRSQEEYLQQQAGEEIQVLRENVKAELRDHLVAKLGTEAGVWLDLYLQGQTPEAIAQAMGLPIQHIYRLRENIKYQAAKVFGMKDRSELVAQWLQISLTEHNFGLTASQWDNLCGSLAPLQLQILTSIKAGSSIEQIARLLHMRTNEVFKAWSQVYLVAQSLRTNS</sequence>
<protein>
    <recommendedName>
        <fullName evidence="3">HetZ-related protein 2</fullName>
    </recommendedName>
</protein>
<evidence type="ECO:0008006" key="3">
    <source>
        <dbReference type="Google" id="ProtNLM"/>
    </source>
</evidence>
<comment type="caution">
    <text evidence="1">The sequence shown here is derived from an EMBL/GenBank/DDBJ whole genome shotgun (WGS) entry which is preliminary data.</text>
</comment>
<gene>
    <name evidence="1" type="ORF">C7B77_09260</name>
</gene>
<organism evidence="1 2">
    <name type="scientific">Chamaesiphon polymorphus CCALA 037</name>
    <dbReference type="NCBI Taxonomy" id="2107692"/>
    <lineage>
        <taxon>Bacteria</taxon>
        <taxon>Bacillati</taxon>
        <taxon>Cyanobacteriota</taxon>
        <taxon>Cyanophyceae</taxon>
        <taxon>Gomontiellales</taxon>
        <taxon>Chamaesiphonaceae</taxon>
        <taxon>Chamaesiphon</taxon>
    </lineage>
</organism>
<accession>A0A2T1GHN7</accession>
<name>A0A2T1GHN7_9CYAN</name>
<dbReference type="OrthoDB" id="417276at2"/>
<dbReference type="NCBIfam" id="NF037965">
    <property type="entry name" value="HetZ_rel_2"/>
    <property type="match status" value="1"/>
</dbReference>
<dbReference type="AlphaFoldDB" id="A0A2T1GHN7"/>
<proteinExistence type="predicted"/>
<keyword evidence="2" id="KW-1185">Reference proteome</keyword>
<dbReference type="InterPro" id="IPR048033">
    <property type="entry name" value="HetZ-rel_2"/>
</dbReference>